<dbReference type="OrthoDB" id="4332069at2"/>
<keyword evidence="3" id="KW-1185">Reference proteome</keyword>
<evidence type="ECO:0000313" key="2">
    <source>
        <dbReference type="EMBL" id="OPF77765.1"/>
    </source>
</evidence>
<comment type="caution">
    <text evidence="2">The sequence shown here is derived from an EMBL/GenBank/DDBJ whole genome shotgun (WGS) entry which is preliminary data.</text>
</comment>
<accession>A0A1V4D2B5</accession>
<name>A0A1V4D2B5_9ACTN</name>
<dbReference type="Proteomes" id="UP000033615">
    <property type="component" value="Unassembled WGS sequence"/>
</dbReference>
<organism evidence="2 3">
    <name type="scientific">Streptomyces antioxidans</name>
    <dbReference type="NCBI Taxonomy" id="1507734"/>
    <lineage>
        <taxon>Bacteria</taxon>
        <taxon>Bacillati</taxon>
        <taxon>Actinomycetota</taxon>
        <taxon>Actinomycetes</taxon>
        <taxon>Kitasatosporales</taxon>
        <taxon>Streptomycetaceae</taxon>
        <taxon>Streptomyces</taxon>
    </lineage>
</organism>
<sequence length="93" mass="9428">MTDTPVPYEFPSPAAPAHPAENTEVTGVAGLARATGALRTAERAKTAGAAKTVGAIEAARPPVEDDDLVIEDLSDTAWSLPAPGICICTVAAE</sequence>
<dbReference type="EMBL" id="LAKD02000051">
    <property type="protein sequence ID" value="OPF77765.1"/>
    <property type="molecule type" value="Genomic_DNA"/>
</dbReference>
<protein>
    <submittedName>
        <fullName evidence="2">Uncharacterized protein</fullName>
    </submittedName>
</protein>
<evidence type="ECO:0000313" key="3">
    <source>
        <dbReference type="Proteomes" id="UP000033615"/>
    </source>
</evidence>
<proteinExistence type="predicted"/>
<reference evidence="2" key="1">
    <citation type="submission" date="2016-12" db="EMBL/GenBank/DDBJ databases">
        <title>Genome sequence of Streptomyces antioxidans MUSC 164.</title>
        <authorList>
            <person name="Lee L.-H."/>
            <person name="Ser H.-L."/>
        </authorList>
    </citation>
    <scope>NUCLEOTIDE SEQUENCE [LARGE SCALE GENOMIC DNA]</scope>
    <source>
        <strain evidence="2">MUSC 164</strain>
    </source>
</reference>
<dbReference type="AlphaFoldDB" id="A0A1V4D2B5"/>
<feature type="region of interest" description="Disordered" evidence="1">
    <location>
        <begin position="1"/>
        <end position="22"/>
    </location>
</feature>
<dbReference type="RefSeq" id="WP_046088150.1">
    <property type="nucleotide sequence ID" value="NZ_LAKD02000051.1"/>
</dbReference>
<gene>
    <name evidence="2" type="ORF">VT50_0221035</name>
</gene>
<evidence type="ECO:0000256" key="1">
    <source>
        <dbReference type="SAM" id="MobiDB-lite"/>
    </source>
</evidence>